<dbReference type="PANTHER" id="PTHR30087">
    <property type="entry name" value="INNER MEMBRANE PROTEIN"/>
    <property type="match status" value="1"/>
</dbReference>
<dbReference type="PANTHER" id="PTHR30087:SF1">
    <property type="entry name" value="HYPOTHETICAL CYTOSOLIC PROTEIN"/>
    <property type="match status" value="1"/>
</dbReference>
<gene>
    <name evidence="1" type="ORF">QN215_09015</name>
</gene>
<proteinExistence type="predicted"/>
<dbReference type="AlphaFoldDB" id="A0AB39U662"/>
<accession>A0AB39U662</accession>
<evidence type="ECO:0000313" key="1">
    <source>
        <dbReference type="EMBL" id="XDS44386.1"/>
    </source>
</evidence>
<dbReference type="InterPro" id="IPR007553">
    <property type="entry name" value="2-thiour_desulf"/>
</dbReference>
<name>A0AB39U662_9BIFI</name>
<dbReference type="RefSeq" id="WP_369343974.1">
    <property type="nucleotide sequence ID" value="NZ_CP129674.1"/>
</dbReference>
<dbReference type="KEGG" id="baqk:QN215_09015"/>
<organism evidence="1">
    <name type="scientific">Bifidobacterium aquikefiricola</name>
    <dbReference type="NCBI Taxonomy" id="3059038"/>
    <lineage>
        <taxon>Bacteria</taxon>
        <taxon>Bacillati</taxon>
        <taxon>Actinomycetota</taxon>
        <taxon>Actinomycetes</taxon>
        <taxon>Bifidobacteriales</taxon>
        <taxon>Bifidobacteriaceae</taxon>
        <taxon>Bifidobacterium</taxon>
    </lineage>
</organism>
<sequence length="169" mass="18392">MGWAMILVSACLAGFAVRYDGSDARNKLAQWLVERGQAISACPEILGGFSIPRPSAEIVRGEDSRAFRRVLESTGKDVTAPYGIGARRVLNMVKRNNITVAFLKDRSPSCGVDTIYDGSFTGVRIKGMGVTARLLASSGVKVFPDSQLNPEIVRPYIDEDLIPDLARFI</sequence>
<reference evidence="1" key="1">
    <citation type="submission" date="2023-07" db="EMBL/GenBank/DDBJ databases">
        <title>Bifidobacterium aquikefiriaerophilum sp. nov. and Bifidobacterium eccum sp. nov., isolated from water kefir.</title>
        <authorList>
            <person name="Breselge S."/>
            <person name="Bellassi P."/>
            <person name="Barcenilla C."/>
            <person name="Alvarez-Ordonez A."/>
            <person name="Morelli L."/>
            <person name="Cotter P.D."/>
        </authorList>
    </citation>
    <scope>NUCLEOTIDE SEQUENCE</scope>
    <source>
        <strain evidence="1">WK041_4_12</strain>
    </source>
</reference>
<dbReference type="Pfam" id="PF04463">
    <property type="entry name" value="2-thiour_desulf"/>
    <property type="match status" value="1"/>
</dbReference>
<protein>
    <submittedName>
        <fullName evidence="1">DUF523 domain-containing protein</fullName>
    </submittedName>
</protein>
<dbReference type="EMBL" id="CP129674">
    <property type="protein sequence ID" value="XDS44386.1"/>
    <property type="molecule type" value="Genomic_DNA"/>
</dbReference>